<feature type="domain" description="DUF6318" evidence="3">
    <location>
        <begin position="54"/>
        <end position="104"/>
    </location>
</feature>
<keyword evidence="2" id="KW-0732">Signal</keyword>
<keyword evidence="5" id="KW-1185">Reference proteome</keyword>
<evidence type="ECO:0000256" key="1">
    <source>
        <dbReference type="SAM" id="MobiDB-lite"/>
    </source>
</evidence>
<evidence type="ECO:0000313" key="5">
    <source>
        <dbReference type="Proteomes" id="UP000185628"/>
    </source>
</evidence>
<dbReference type="InterPro" id="IPR046281">
    <property type="entry name" value="DUF6318"/>
</dbReference>
<dbReference type="EMBL" id="MQVR01000037">
    <property type="protein sequence ID" value="OKL53853.1"/>
    <property type="molecule type" value="Genomic_DNA"/>
</dbReference>
<dbReference type="Proteomes" id="UP000185628">
    <property type="component" value="Unassembled WGS sequence"/>
</dbReference>
<sequence>MRRHIALAACALLAASCTSTPSQGASPTLSPEDIEPGSEVTDANLAKLFPPWKRPTPPETLTEQTDEAALDAAEYYNLMTQYAFRTRDTGISDEITTKHCYNCSLGGCQEVCV</sequence>
<dbReference type="RefSeq" id="WP_073716713.1">
    <property type="nucleotide sequence ID" value="NZ_MQVR01000037.1"/>
</dbReference>
<accession>A0A1Q5Q1U9</accession>
<evidence type="ECO:0000256" key="2">
    <source>
        <dbReference type="SAM" id="SignalP"/>
    </source>
</evidence>
<evidence type="ECO:0000313" key="4">
    <source>
        <dbReference type="EMBL" id="OKL53853.1"/>
    </source>
</evidence>
<organism evidence="4 5">
    <name type="scientific">Bowdeniella nasicola</name>
    <dbReference type="NCBI Taxonomy" id="208480"/>
    <lineage>
        <taxon>Bacteria</taxon>
        <taxon>Bacillati</taxon>
        <taxon>Actinomycetota</taxon>
        <taxon>Actinomycetes</taxon>
        <taxon>Actinomycetales</taxon>
        <taxon>Actinomycetaceae</taxon>
        <taxon>Bowdeniella</taxon>
    </lineage>
</organism>
<feature type="signal peptide" evidence="2">
    <location>
        <begin position="1"/>
        <end position="24"/>
    </location>
</feature>
<gene>
    <name evidence="4" type="ORF">BSZ39_07325</name>
</gene>
<name>A0A1Q5Q1U9_9ACTO</name>
<reference evidence="5" key="1">
    <citation type="submission" date="2016-12" db="EMBL/GenBank/DDBJ databases">
        <authorList>
            <person name="Meng X."/>
        </authorList>
    </citation>
    <scope>NUCLEOTIDE SEQUENCE [LARGE SCALE GENOMIC DNA]</scope>
    <source>
        <strain evidence="5">DSM 19116</strain>
    </source>
</reference>
<dbReference type="Pfam" id="PF19843">
    <property type="entry name" value="DUF6318"/>
    <property type="match status" value="1"/>
</dbReference>
<dbReference type="PROSITE" id="PS51257">
    <property type="entry name" value="PROKAR_LIPOPROTEIN"/>
    <property type="match status" value="1"/>
</dbReference>
<evidence type="ECO:0000259" key="3">
    <source>
        <dbReference type="Pfam" id="PF19843"/>
    </source>
</evidence>
<proteinExistence type="predicted"/>
<protein>
    <recommendedName>
        <fullName evidence="3">DUF6318 domain-containing protein</fullName>
    </recommendedName>
</protein>
<dbReference type="AlphaFoldDB" id="A0A1Q5Q1U9"/>
<feature type="chain" id="PRO_5013293355" description="DUF6318 domain-containing protein" evidence="2">
    <location>
        <begin position="25"/>
        <end position="113"/>
    </location>
</feature>
<comment type="caution">
    <text evidence="4">The sequence shown here is derived from an EMBL/GenBank/DDBJ whole genome shotgun (WGS) entry which is preliminary data.</text>
</comment>
<feature type="region of interest" description="Disordered" evidence="1">
    <location>
        <begin position="17"/>
        <end position="41"/>
    </location>
</feature>